<feature type="compositionally biased region" description="Basic and acidic residues" evidence="5">
    <location>
        <begin position="2084"/>
        <end position="2119"/>
    </location>
</feature>
<dbReference type="GO" id="GO:0000445">
    <property type="term" value="C:THO complex part of transcription export complex"/>
    <property type="evidence" value="ECO:0007669"/>
    <property type="project" value="TreeGrafter"/>
</dbReference>
<feature type="compositionally biased region" description="Basic residues" evidence="5">
    <location>
        <begin position="1729"/>
        <end position="1743"/>
    </location>
</feature>
<comment type="subcellular location">
    <subcellularLocation>
        <location evidence="1">Nucleus</location>
    </subcellularLocation>
</comment>
<evidence type="ECO:0000313" key="9">
    <source>
        <dbReference type="EMBL" id="TPX32701.1"/>
    </source>
</evidence>
<dbReference type="InterPro" id="IPR032302">
    <property type="entry name" value="THOC2_N"/>
</dbReference>
<dbReference type="GO" id="GO:0006397">
    <property type="term" value="P:mRNA processing"/>
    <property type="evidence" value="ECO:0007669"/>
    <property type="project" value="InterPro"/>
</dbReference>
<feature type="compositionally biased region" description="Polar residues" evidence="5">
    <location>
        <begin position="1695"/>
        <end position="1707"/>
    </location>
</feature>
<proteinExistence type="inferred from homology"/>
<dbReference type="Pfam" id="PF16134">
    <property type="entry name" value="THOC2_N"/>
    <property type="match status" value="1"/>
</dbReference>
<dbReference type="PANTHER" id="PTHR21597">
    <property type="entry name" value="THO2 PROTEIN"/>
    <property type="match status" value="1"/>
</dbReference>
<feature type="compositionally biased region" description="Basic and acidic residues" evidence="5">
    <location>
        <begin position="1607"/>
        <end position="1663"/>
    </location>
</feature>
<dbReference type="RefSeq" id="XP_031023858.1">
    <property type="nucleotide sequence ID" value="XM_031170135.1"/>
</dbReference>
<keyword evidence="10" id="KW-1185">Reference proteome</keyword>
<accession>A0A507BZY9</accession>
<feature type="domain" description="THO complex subunitTHOC2 N-terminal" evidence="7">
    <location>
        <begin position="769"/>
        <end position="839"/>
    </location>
</feature>
<feature type="compositionally biased region" description="Polar residues" evidence="5">
    <location>
        <begin position="2042"/>
        <end position="2057"/>
    </location>
</feature>
<feature type="region of interest" description="Disordered" evidence="5">
    <location>
        <begin position="327"/>
        <end position="361"/>
    </location>
</feature>
<feature type="compositionally biased region" description="Polar residues" evidence="5">
    <location>
        <begin position="2019"/>
        <end position="2032"/>
    </location>
</feature>
<evidence type="ECO:0000313" key="10">
    <source>
        <dbReference type="Proteomes" id="UP000319731"/>
    </source>
</evidence>
<feature type="compositionally biased region" description="Basic and acidic residues" evidence="5">
    <location>
        <begin position="1670"/>
        <end position="1694"/>
    </location>
</feature>
<organism evidence="9 10">
    <name type="scientific">Synchytrium microbalum</name>
    <dbReference type="NCBI Taxonomy" id="1806994"/>
    <lineage>
        <taxon>Eukaryota</taxon>
        <taxon>Fungi</taxon>
        <taxon>Fungi incertae sedis</taxon>
        <taxon>Chytridiomycota</taxon>
        <taxon>Chytridiomycota incertae sedis</taxon>
        <taxon>Chytridiomycetes</taxon>
        <taxon>Synchytriales</taxon>
        <taxon>Synchytriaceae</taxon>
        <taxon>Synchytrium</taxon>
    </lineage>
</organism>
<feature type="region of interest" description="Disordered" evidence="5">
    <location>
        <begin position="1115"/>
        <end position="1145"/>
    </location>
</feature>
<feature type="compositionally biased region" description="Basic and acidic residues" evidence="5">
    <location>
        <begin position="1755"/>
        <end position="1789"/>
    </location>
</feature>
<evidence type="ECO:0000256" key="2">
    <source>
        <dbReference type="ARBA" id="ARBA00007857"/>
    </source>
</evidence>
<dbReference type="InterPro" id="IPR040007">
    <property type="entry name" value="Tho2"/>
</dbReference>
<feature type="compositionally biased region" description="Basic and acidic residues" evidence="5">
    <location>
        <begin position="1123"/>
        <end position="1138"/>
    </location>
</feature>
<dbReference type="GeneID" id="42005432"/>
<keyword evidence="4" id="KW-0539">Nucleus</keyword>
<evidence type="ECO:0000259" key="7">
    <source>
        <dbReference type="Pfam" id="PF11732"/>
    </source>
</evidence>
<dbReference type="PANTHER" id="PTHR21597:SF0">
    <property type="entry name" value="THO COMPLEX SUBUNIT 2"/>
    <property type="match status" value="1"/>
</dbReference>
<evidence type="ECO:0000256" key="3">
    <source>
        <dbReference type="ARBA" id="ARBA00019596"/>
    </source>
</evidence>
<reference evidence="9 10" key="1">
    <citation type="journal article" date="2019" name="Sci. Rep.">
        <title>Comparative genomics of chytrid fungi reveal insights into the obligate biotrophic and pathogenic lifestyle of Synchytrium endobioticum.</title>
        <authorList>
            <person name="van de Vossenberg B.T.L.H."/>
            <person name="Warris S."/>
            <person name="Nguyen H.D.T."/>
            <person name="van Gent-Pelzer M.P.E."/>
            <person name="Joly D.L."/>
            <person name="van de Geest H.C."/>
            <person name="Bonants P.J.M."/>
            <person name="Smith D.S."/>
            <person name="Levesque C.A."/>
            <person name="van der Lee T.A.J."/>
        </authorList>
    </citation>
    <scope>NUCLEOTIDE SEQUENCE [LARGE SCALE GENOMIC DNA]</scope>
    <source>
        <strain evidence="9 10">JEL517</strain>
    </source>
</reference>
<name>A0A507BZY9_9FUNG</name>
<feature type="domain" description="THO complex subunit 2 N-terminal" evidence="8">
    <location>
        <begin position="6"/>
        <end position="767"/>
    </location>
</feature>
<feature type="compositionally biased region" description="Basic and acidic residues" evidence="5">
    <location>
        <begin position="1803"/>
        <end position="1812"/>
    </location>
</feature>
<evidence type="ECO:0000259" key="6">
    <source>
        <dbReference type="Pfam" id="PF11262"/>
    </source>
</evidence>
<gene>
    <name evidence="9" type="ORF">SmJEL517_g04207</name>
</gene>
<evidence type="ECO:0000259" key="8">
    <source>
        <dbReference type="Pfam" id="PF16134"/>
    </source>
</evidence>
<comment type="similarity">
    <text evidence="2">Belongs to the THOC2 family.</text>
</comment>
<dbReference type="OrthoDB" id="29024at2759"/>
<feature type="compositionally biased region" description="Basic and acidic residues" evidence="5">
    <location>
        <begin position="336"/>
        <end position="361"/>
    </location>
</feature>
<feature type="compositionally biased region" description="Low complexity" evidence="5">
    <location>
        <begin position="1841"/>
        <end position="1858"/>
    </location>
</feature>
<evidence type="ECO:0000256" key="4">
    <source>
        <dbReference type="ARBA" id="ARBA00023242"/>
    </source>
</evidence>
<dbReference type="Pfam" id="PF11732">
    <property type="entry name" value="Thoc2"/>
    <property type="match status" value="1"/>
</dbReference>
<sequence length="2119" mass="238489">MAWQRQLDTWETGGRKSLLETAIEYSAYEPSPEVARENHLGILSIIRDIFRAVVERRLAPTSAAFFLSEWNKQVSHGQDNDNSGAGSSTAANPTSTSLATSGKGFELGEGLSIGSLVVDALDTFHATTDKSMAQMYGLMAENNDGDERLSDAPRVRLEEFARAILKENFVPIEKFLSVLEGDFIEALAADFGVRVPPNPPGYYGLFSRRAVKYSTMTSYKQTKFNLLREESEGYAKLITELTTDLPPPVDSWTAAYIAPGESSPRERRIKTRVASMLKNIKAIIGYFYLDPNRVLDIILDVFAMDVKDQWDFFLELLLASPWKRRTPVPEPPKQLEPQKTEESEKKDPAKPDKGKNDAKQPERDRIAQILGFKFLHYSNLLLGIRGADTWQDLQDDSYDGHPDTVQQTIRSLYQVAALLIKYRVMDFAELYPYLSPADTDFQQERLAYRKDLESRRNSRFENAQDNVLALAGGLDERTSIVDTGAGGVIVTAERVTEERARALRRNQKANLTEILLGIGALQDATRVMHRLPDMAAIFPDVAQNFLRCLHEYIEPYYRPICPILLSQTKVRFVPTKESVALLQAQFPAATTETRTSPLATNVFDTLTQGKKLVAPKWRFFFPHWRDEIKPHPETPKFIKDLRAMLTYIGPGLNKDLMLAVKIARMGIHYTKDDAPLEMKQQWLYILSQHLLPALSLSDSNPAFSSEIWKLMANYPYQIRWNLYQDWDERSQDNIVCPELYNARTICLNDIRFIMKRLSAENIKVYGRGIGKIVHSNPTTALNYLIQQISGDNMDNFINLVSDASRYLSELDFDVLAYTLVRQLGDKSLKKTIEDGLTPTTNFAAIAKFVGTVYRKHQQTELAGLLAYLKNRFEEPELYDMLVLSEVVGQMSTLRYIENPTDKGLEGLAGGEALKRESSQLERQFKKHSVRLASALNESKLADQFAILLAQQLRDLPFIGSASSTDLKTVAVKVDQIKKVFLQYTEFFATSADVEAYARTFPSLEELVDKYGLEMDYAFHLMRPTLAQLVKKNPHPDEVARAAEVMDVDQDTDPNIPPWQPALLPTIEAVTRLLPKSFTDALPVPFFVTFWQLSLYDIHVPTERYEDEMRTQLGNSKKLMAEASRPDVDSKDRSKKTSEANRASSAADALRKELKIHTEHNAVVKQRLERERKYWLPDYERIRATELFCEQCLLPRAMMSYADAEYCAKFIFLLHTLPTRNFPTVFVLERMFNAGALRALLASSTELEIRCLAVFYKRLLQVCMGWMQDATSYTIKALGDVGKGEGRPGFVRKWTGEVLHNHDAVPKEKLVPLEQYRLAVGKWHVRISLSITASLQTGIYVQQRNALLFANGLVGLFPAFNQQGIPLLDVLKEYVAEEETPDLKQLAISYRGNIYKEKHTWRGKIPIVPVKPPAVVALNNAVPIIVESIPDGILEATMNSELLTRRSTSRTNNGVADVEIVSTKPGPTPTLSLVFPGSSAVIPNETDVDSMAPPTVPATNTVRGRLEGSSTALGATGTASPRQEPPMLPPGTSSFARPEGTPSAATPSAMPRPEVRRTPASDLPPRPSNSALSSRYTRPPIQAEDSPMNNGDGKRPSMEDSSSGGSTHRRESDHPDEKSSTGRTDSRDATGKADTRDHRQESSRDPTGRDERNAERESVHHREPPSFNNNNRDRNYDRDAMSHRSDTRGDRERSIRSPSPGGSKSSTINKRDTRDTRPHGINIEDDRDGTRHKRSTSPKHHRNRSPSPRRINTSTTKDKDAAPPSSTKRDVSDRREKTSRFSTVDDREKTPIYSPGDFDVSSPTRRDARDTKDTQSTTGGERKMNISDRLGPQPRPVESESITTPTVPIAATPPTATDSASRRRDAERKDKDASSTSDRKEDRKEDRKDDRRDKDVTFERKDERRDKDLDRKDKDDGSKSRKRDGDSDRGRKDREKDERRDRGESKERERRKEREKERERDRGTSSTGKERKRDRDGKDDRDTGVKRSRNGDDGPADSPEPFAAASESIPTPSIPVADVQRQSFSILGSGTRNSLKRAAEEAASSTRFSPNPIQTSVNPGIPAGGATSATTPTLPPPPPNSAKRARTEIPDAGERWGNRNNDSDRRGDRDRRDGDRRRRY</sequence>
<feature type="compositionally biased region" description="Low complexity" evidence="5">
    <location>
        <begin position="2058"/>
        <end position="2071"/>
    </location>
</feature>
<dbReference type="GO" id="GO:0006406">
    <property type="term" value="P:mRNA export from nucleus"/>
    <property type="evidence" value="ECO:0007669"/>
    <property type="project" value="InterPro"/>
</dbReference>
<feature type="region of interest" description="Disordered" evidence="5">
    <location>
        <begin position="1484"/>
        <end position="2119"/>
    </location>
</feature>
<feature type="compositionally biased region" description="Basic and acidic residues" evidence="5">
    <location>
        <begin position="1859"/>
        <end position="1991"/>
    </location>
</feature>
<dbReference type="InterPro" id="IPR021418">
    <property type="entry name" value="THO_THOC2_C"/>
</dbReference>
<dbReference type="STRING" id="1806994.A0A507BZY9"/>
<evidence type="ECO:0000256" key="1">
    <source>
        <dbReference type="ARBA" id="ARBA00004123"/>
    </source>
</evidence>
<dbReference type="GO" id="GO:0003729">
    <property type="term" value="F:mRNA binding"/>
    <property type="evidence" value="ECO:0007669"/>
    <property type="project" value="TreeGrafter"/>
</dbReference>
<dbReference type="EMBL" id="QEAO01000027">
    <property type="protein sequence ID" value="TPX32701.1"/>
    <property type="molecule type" value="Genomic_DNA"/>
</dbReference>
<evidence type="ECO:0000256" key="5">
    <source>
        <dbReference type="SAM" id="MobiDB-lite"/>
    </source>
</evidence>
<comment type="caution">
    <text evidence="9">The sequence shown here is derived from an EMBL/GenBank/DDBJ whole genome shotgun (WGS) entry which is preliminary data.</text>
</comment>
<feature type="compositionally biased region" description="Polar residues" evidence="5">
    <location>
        <begin position="1496"/>
        <end position="1520"/>
    </location>
</feature>
<feature type="compositionally biased region" description="Basic and acidic residues" evidence="5">
    <location>
        <begin position="1708"/>
        <end position="1723"/>
    </location>
</feature>
<dbReference type="Proteomes" id="UP000319731">
    <property type="component" value="Unassembled WGS sequence"/>
</dbReference>
<dbReference type="InterPro" id="IPR021726">
    <property type="entry name" value="THO_THOC2_N"/>
</dbReference>
<dbReference type="Pfam" id="PF11262">
    <property type="entry name" value="Tho2"/>
    <property type="match status" value="1"/>
</dbReference>
<protein>
    <recommendedName>
        <fullName evidence="3">THO complex subunit 2</fullName>
    </recommendedName>
</protein>
<feature type="domain" description="THO complex subunitTHOC2 C-terminal" evidence="6">
    <location>
        <begin position="1081"/>
        <end position="1392"/>
    </location>
</feature>
<feature type="region of interest" description="Disordered" evidence="5">
    <location>
        <begin position="76"/>
        <end position="97"/>
    </location>
</feature>